<name>A0A2N0VGX2_9BACT</name>
<dbReference type="EMBL" id="PISP01000003">
    <property type="protein sequence ID" value="PKD43414.1"/>
    <property type="molecule type" value="Genomic_DNA"/>
</dbReference>
<dbReference type="AlphaFoldDB" id="A0A2N0VGX2"/>
<dbReference type="PANTHER" id="PTHR33516:SF2">
    <property type="entry name" value="LEXA REPRESSOR-RELATED"/>
    <property type="match status" value="1"/>
</dbReference>
<dbReference type="PANTHER" id="PTHR33516">
    <property type="entry name" value="LEXA REPRESSOR"/>
    <property type="match status" value="1"/>
</dbReference>
<accession>A0A2N0VGX2</accession>
<gene>
    <name evidence="2" type="ORF">CWD77_10630</name>
</gene>
<dbReference type="InterPro" id="IPR039418">
    <property type="entry name" value="LexA-like"/>
</dbReference>
<keyword evidence="3" id="KW-1185">Reference proteome</keyword>
<comment type="caution">
    <text evidence="2">The sequence shown here is derived from an EMBL/GenBank/DDBJ whole genome shotgun (WGS) entry which is preliminary data.</text>
</comment>
<dbReference type="Gene3D" id="2.10.109.10">
    <property type="entry name" value="Umud Fragment, subunit A"/>
    <property type="match status" value="1"/>
</dbReference>
<feature type="domain" description="Peptidase S24/S26A/S26B/S26C" evidence="1">
    <location>
        <begin position="4"/>
        <end position="110"/>
    </location>
</feature>
<dbReference type="CDD" id="cd06529">
    <property type="entry name" value="S24_LexA-like"/>
    <property type="match status" value="1"/>
</dbReference>
<dbReference type="InterPro" id="IPR050077">
    <property type="entry name" value="LexA_repressor"/>
</dbReference>
<dbReference type="InterPro" id="IPR015927">
    <property type="entry name" value="Peptidase_S24_S26A/B/C"/>
</dbReference>
<proteinExistence type="predicted"/>
<organism evidence="2 3">
    <name type="scientific">Rhodohalobacter barkolensis</name>
    <dbReference type="NCBI Taxonomy" id="2053187"/>
    <lineage>
        <taxon>Bacteria</taxon>
        <taxon>Pseudomonadati</taxon>
        <taxon>Balneolota</taxon>
        <taxon>Balneolia</taxon>
        <taxon>Balneolales</taxon>
        <taxon>Balneolaceae</taxon>
        <taxon>Rhodohalobacter</taxon>
    </lineage>
</organism>
<evidence type="ECO:0000313" key="2">
    <source>
        <dbReference type="EMBL" id="PKD43414.1"/>
    </source>
</evidence>
<reference evidence="2 3" key="1">
    <citation type="submission" date="2017-11" db="EMBL/GenBank/DDBJ databases">
        <title>Rhodohalobacter 15182 sp. nov., isolated from a salt lake.</title>
        <authorList>
            <person name="Han S."/>
        </authorList>
    </citation>
    <scope>NUCLEOTIDE SEQUENCE [LARGE SCALE GENOMIC DNA]</scope>
    <source>
        <strain evidence="2 3">15182</strain>
    </source>
</reference>
<dbReference type="SUPFAM" id="SSF51306">
    <property type="entry name" value="LexA/Signal peptidase"/>
    <property type="match status" value="1"/>
</dbReference>
<sequence length="117" mass="13001">MNETGFPSPATDHLENRLNLHKHVVKHPTSTFFSRVEGESNSLLGIHNGDILVVDRSLAPKNDSLVLAVLDGEITICRVERQFDEWVLLLGDGSHRPISFGDETVIWGKVTHIVHAV</sequence>
<evidence type="ECO:0000259" key="1">
    <source>
        <dbReference type="Pfam" id="PF00717"/>
    </source>
</evidence>
<dbReference type="NCBIfam" id="NF007621">
    <property type="entry name" value="PRK10276.1"/>
    <property type="match status" value="1"/>
</dbReference>
<dbReference type="InterPro" id="IPR036286">
    <property type="entry name" value="LexA/Signal_pep-like_sf"/>
</dbReference>
<evidence type="ECO:0000313" key="3">
    <source>
        <dbReference type="Proteomes" id="UP000233398"/>
    </source>
</evidence>
<dbReference type="Proteomes" id="UP000233398">
    <property type="component" value="Unassembled WGS sequence"/>
</dbReference>
<protein>
    <submittedName>
        <fullName evidence="2">Peptidase S24</fullName>
    </submittedName>
</protein>
<dbReference type="Pfam" id="PF00717">
    <property type="entry name" value="Peptidase_S24"/>
    <property type="match status" value="1"/>
</dbReference>